<evidence type="ECO:0000259" key="10">
    <source>
        <dbReference type="PROSITE" id="PS50972"/>
    </source>
</evidence>
<comment type="pathway">
    <text evidence="3 9">Cofactor biosynthesis; tetrahydrofolate biosynthesis; 7,8-dihydrofolate from 2-amino-4-hydroxy-6-hydroxymethyl-7,8-dihydropteridine diphosphate and 4-aminobenzoate: step 1/2.</text>
</comment>
<reference evidence="11 12" key="1">
    <citation type="submission" date="2019-04" db="EMBL/GenBank/DDBJ databases">
        <title>Sphingobacterium olei sp. nov., isolated from oil-contaminated soil.</title>
        <authorList>
            <person name="Liu B."/>
        </authorList>
    </citation>
    <scope>NUCLEOTIDE SEQUENCE [LARGE SCALE GENOMIC DNA]</scope>
    <source>
        <strain evidence="11 12">Y3L14</strain>
    </source>
</reference>
<keyword evidence="8 9" id="KW-0289">Folate biosynthesis</keyword>
<dbReference type="GO" id="GO:0005829">
    <property type="term" value="C:cytosol"/>
    <property type="evidence" value="ECO:0007669"/>
    <property type="project" value="TreeGrafter"/>
</dbReference>
<evidence type="ECO:0000256" key="3">
    <source>
        <dbReference type="ARBA" id="ARBA00004763"/>
    </source>
</evidence>
<dbReference type="SUPFAM" id="SSF51717">
    <property type="entry name" value="Dihydropteroate synthetase-like"/>
    <property type="match status" value="1"/>
</dbReference>
<keyword evidence="6 9" id="KW-0479">Metal-binding</keyword>
<keyword evidence="5 9" id="KW-0808">Transferase</keyword>
<dbReference type="Proteomes" id="UP000309872">
    <property type="component" value="Unassembled WGS sequence"/>
</dbReference>
<name>A0A4U0H9L6_9SPHI</name>
<dbReference type="PANTHER" id="PTHR20941:SF1">
    <property type="entry name" value="FOLIC ACID SYNTHESIS PROTEIN FOL1"/>
    <property type="match status" value="1"/>
</dbReference>
<dbReference type="OrthoDB" id="9811744at2"/>
<proteinExistence type="inferred from homology"/>
<evidence type="ECO:0000256" key="1">
    <source>
        <dbReference type="ARBA" id="ARBA00000012"/>
    </source>
</evidence>
<evidence type="ECO:0000256" key="7">
    <source>
        <dbReference type="ARBA" id="ARBA00022842"/>
    </source>
</evidence>
<dbReference type="InterPro" id="IPR045031">
    <property type="entry name" value="DHP_synth-like"/>
</dbReference>
<comment type="caution">
    <text evidence="11">The sequence shown here is derived from an EMBL/GenBank/DDBJ whole genome shotgun (WGS) entry which is preliminary data.</text>
</comment>
<keyword evidence="7 9" id="KW-0460">Magnesium</keyword>
<evidence type="ECO:0000256" key="8">
    <source>
        <dbReference type="ARBA" id="ARBA00022909"/>
    </source>
</evidence>
<dbReference type="GO" id="GO:0046656">
    <property type="term" value="P:folic acid biosynthetic process"/>
    <property type="evidence" value="ECO:0007669"/>
    <property type="project" value="UniProtKB-KW"/>
</dbReference>
<evidence type="ECO:0000313" key="12">
    <source>
        <dbReference type="Proteomes" id="UP000309872"/>
    </source>
</evidence>
<dbReference type="PROSITE" id="PS50972">
    <property type="entry name" value="PTERIN_BINDING"/>
    <property type="match status" value="1"/>
</dbReference>
<comment type="function">
    <text evidence="9">Catalyzes the condensation of para-aminobenzoate (pABA) with 6-hydroxymethyl-7,8-dihydropterin diphosphate (DHPt-PP) to form 7,8-dihydropteroate (H2Pte), the immediate precursor of folate derivatives.</text>
</comment>
<dbReference type="AlphaFoldDB" id="A0A4U0H9L6"/>
<dbReference type="EMBL" id="SUKA01000001">
    <property type="protein sequence ID" value="TJY68550.1"/>
    <property type="molecule type" value="Genomic_DNA"/>
</dbReference>
<evidence type="ECO:0000256" key="9">
    <source>
        <dbReference type="RuleBase" id="RU361205"/>
    </source>
</evidence>
<dbReference type="GO" id="GO:0046654">
    <property type="term" value="P:tetrahydrofolate biosynthetic process"/>
    <property type="evidence" value="ECO:0007669"/>
    <property type="project" value="UniProtKB-UniPathway"/>
</dbReference>
<comment type="cofactor">
    <cofactor evidence="2 9">
        <name>Mg(2+)</name>
        <dbReference type="ChEBI" id="CHEBI:18420"/>
    </cofactor>
</comment>
<dbReference type="EC" id="2.5.1.15" evidence="4 9"/>
<dbReference type="InterPro" id="IPR011005">
    <property type="entry name" value="Dihydropteroate_synth-like_sf"/>
</dbReference>
<comment type="similarity">
    <text evidence="9">Belongs to the DHPS family.</text>
</comment>
<comment type="catalytic activity">
    <reaction evidence="1">
        <text>(7,8-dihydropterin-6-yl)methyl diphosphate + 4-aminobenzoate = 7,8-dihydropteroate + diphosphate</text>
        <dbReference type="Rhea" id="RHEA:19949"/>
        <dbReference type="ChEBI" id="CHEBI:17836"/>
        <dbReference type="ChEBI" id="CHEBI:17839"/>
        <dbReference type="ChEBI" id="CHEBI:33019"/>
        <dbReference type="ChEBI" id="CHEBI:72950"/>
        <dbReference type="EC" id="2.5.1.15"/>
    </reaction>
</comment>
<evidence type="ECO:0000256" key="6">
    <source>
        <dbReference type="ARBA" id="ARBA00022723"/>
    </source>
</evidence>
<evidence type="ECO:0000256" key="5">
    <source>
        <dbReference type="ARBA" id="ARBA00022679"/>
    </source>
</evidence>
<dbReference type="Pfam" id="PF00809">
    <property type="entry name" value="Pterin_bind"/>
    <property type="match status" value="1"/>
</dbReference>
<keyword evidence="12" id="KW-1185">Reference proteome</keyword>
<dbReference type="InterPro" id="IPR006390">
    <property type="entry name" value="DHP_synth_dom"/>
</dbReference>
<evidence type="ECO:0000256" key="2">
    <source>
        <dbReference type="ARBA" id="ARBA00001946"/>
    </source>
</evidence>
<dbReference type="CDD" id="cd00739">
    <property type="entry name" value="DHPS"/>
    <property type="match status" value="1"/>
</dbReference>
<accession>A0A4U0H9L6</accession>
<dbReference type="GO" id="GO:0004156">
    <property type="term" value="F:dihydropteroate synthase activity"/>
    <property type="evidence" value="ECO:0007669"/>
    <property type="project" value="UniProtKB-EC"/>
</dbReference>
<dbReference type="PROSITE" id="PS00792">
    <property type="entry name" value="DHPS_1"/>
    <property type="match status" value="1"/>
</dbReference>
<evidence type="ECO:0000313" key="11">
    <source>
        <dbReference type="EMBL" id="TJY68550.1"/>
    </source>
</evidence>
<gene>
    <name evidence="11" type="primary">folP</name>
    <name evidence="11" type="ORF">FAZ19_04655</name>
</gene>
<evidence type="ECO:0000256" key="4">
    <source>
        <dbReference type="ARBA" id="ARBA00012458"/>
    </source>
</evidence>
<dbReference type="UniPathway" id="UPA00077">
    <property type="reaction ID" value="UER00156"/>
</dbReference>
<protein>
    <recommendedName>
        <fullName evidence="4 9">Dihydropteroate synthase</fullName>
        <shortName evidence="9">DHPS</shortName>
        <ecNumber evidence="4 9">2.5.1.15</ecNumber>
    </recommendedName>
    <alternativeName>
        <fullName evidence="9">Dihydropteroate pyrophosphorylase</fullName>
    </alternativeName>
</protein>
<organism evidence="11 12">
    <name type="scientific">Sphingobacterium alkalisoli</name>
    <dbReference type="NCBI Taxonomy" id="1874115"/>
    <lineage>
        <taxon>Bacteria</taxon>
        <taxon>Pseudomonadati</taxon>
        <taxon>Bacteroidota</taxon>
        <taxon>Sphingobacteriia</taxon>
        <taxon>Sphingobacteriales</taxon>
        <taxon>Sphingobacteriaceae</taxon>
        <taxon>Sphingobacterium</taxon>
    </lineage>
</organism>
<sequence>MNKFQTHPAQSININGKLMTFEKPLLMGILNVTPDSFYDGGKHTTIDHVIAKALQLITEGVDIIDIGACSSRPGAALISSQEEMDRALPVIEAIRREFPNILLSIDTFRADVAEESIKSGVHIINDISGGTIDELMFSTVARLQVPYILMHMRGLPENMQQQTAYDDIVTDVALFLGERIAALRTLGVRDIIIDPGFGFAKTMEQNYELLYRVNELHYFGLPILGGISRKSMIYKKLGITPNESLNATTALNTLLLERGVQILRVHDVKEAKQLIDLFY</sequence>
<dbReference type="PROSITE" id="PS00793">
    <property type="entry name" value="DHPS_2"/>
    <property type="match status" value="1"/>
</dbReference>
<dbReference type="PANTHER" id="PTHR20941">
    <property type="entry name" value="FOLATE SYNTHESIS PROTEINS"/>
    <property type="match status" value="1"/>
</dbReference>
<dbReference type="GO" id="GO:0046872">
    <property type="term" value="F:metal ion binding"/>
    <property type="evidence" value="ECO:0007669"/>
    <property type="project" value="UniProtKB-KW"/>
</dbReference>
<dbReference type="NCBIfam" id="TIGR01496">
    <property type="entry name" value="DHPS"/>
    <property type="match status" value="1"/>
</dbReference>
<dbReference type="RefSeq" id="WP_136819417.1">
    <property type="nucleotide sequence ID" value="NZ_BMJX01000001.1"/>
</dbReference>
<feature type="domain" description="Pterin-binding" evidence="10">
    <location>
        <begin position="24"/>
        <end position="276"/>
    </location>
</feature>
<dbReference type="Gene3D" id="3.20.20.20">
    <property type="entry name" value="Dihydropteroate synthase-like"/>
    <property type="match status" value="1"/>
</dbReference>
<dbReference type="InterPro" id="IPR000489">
    <property type="entry name" value="Pterin-binding_dom"/>
</dbReference>